<reference evidence="1" key="1">
    <citation type="journal article" date="2015" name="Nature">
        <title>Complex archaea that bridge the gap between prokaryotes and eukaryotes.</title>
        <authorList>
            <person name="Spang A."/>
            <person name="Saw J.H."/>
            <person name="Jorgensen S.L."/>
            <person name="Zaremba-Niedzwiedzka K."/>
            <person name="Martijn J."/>
            <person name="Lind A.E."/>
            <person name="van Eijk R."/>
            <person name="Schleper C."/>
            <person name="Guy L."/>
            <person name="Ettema T.J."/>
        </authorList>
    </citation>
    <scope>NUCLEOTIDE SEQUENCE</scope>
</reference>
<sequence>MITIMIMRGMRLGETTLPTSTSMYTTIAGDGAVSDTARLGCIIHTDGAVTALDGEATIHGGIDIALGAGVDTEDLVTVATVTPDTVGEVMEPGVLPTDITMVTTTEITATIRTVDKEVMPIVQREGDIAGIQMR</sequence>
<evidence type="ECO:0000313" key="1">
    <source>
        <dbReference type="EMBL" id="KKM03451.1"/>
    </source>
</evidence>
<comment type="caution">
    <text evidence="1">The sequence shown here is derived from an EMBL/GenBank/DDBJ whole genome shotgun (WGS) entry which is preliminary data.</text>
</comment>
<organism evidence="1">
    <name type="scientific">marine sediment metagenome</name>
    <dbReference type="NCBI Taxonomy" id="412755"/>
    <lineage>
        <taxon>unclassified sequences</taxon>
        <taxon>metagenomes</taxon>
        <taxon>ecological metagenomes</taxon>
    </lineage>
</organism>
<dbReference type="AlphaFoldDB" id="A0A0F9JC95"/>
<accession>A0A0F9JC95</accession>
<protein>
    <submittedName>
        <fullName evidence="1">Uncharacterized protein</fullName>
    </submittedName>
</protein>
<dbReference type="EMBL" id="LAZR01016678">
    <property type="protein sequence ID" value="KKM03451.1"/>
    <property type="molecule type" value="Genomic_DNA"/>
</dbReference>
<gene>
    <name evidence="1" type="ORF">LCGC14_1774280</name>
</gene>
<name>A0A0F9JC95_9ZZZZ</name>
<proteinExistence type="predicted"/>